<dbReference type="AlphaFoldDB" id="A0A5J5F2F6"/>
<dbReference type="InterPro" id="IPR027458">
    <property type="entry name" value="STE2_TM1-TM2_sf"/>
</dbReference>
<dbReference type="InterPro" id="IPR000366">
    <property type="entry name" value="GPCR_STE2"/>
</dbReference>
<proteinExistence type="predicted"/>
<sequence length="371" mass="40825">MGDKYACSEVTDPNFNPSKQCITLFYPEGTNTTVPLLALNENRILSLRWTIIFATQIGACGLLCIILGLLTSHQKRKTALFIFNMLALVFAIIRATCAVQYYLGPIQDIYSYFAGDFRNVGMAPRWISVTSSTAGLALQMAIHISLILQLRVVYSASPKLNMFVTFVASTFALASTGMFFVALVQSNKATLALMSYPGGWLYRSAKIVFAWCISFYCLIFVLKLGHAIRQRRILGLRRFGALQIIFTVGCQTMLIPATFQVLDLVFPNIDGFSMMAPAITALLLPLSGMWAAAKVDSPVISSFGSYQTAFGKDDDESIHVNSNGSGRTVGTRGHRRLDSGHTEEVYGLDGVVEESIEIGSITDMNYGLYRK</sequence>
<evidence type="ECO:0000313" key="2">
    <source>
        <dbReference type="EMBL" id="KAA8910115.1"/>
    </source>
</evidence>
<evidence type="ECO:0000256" key="1">
    <source>
        <dbReference type="SAM" id="Phobius"/>
    </source>
</evidence>
<keyword evidence="1" id="KW-1133">Transmembrane helix</keyword>
<keyword evidence="1" id="KW-0472">Membrane</keyword>
<keyword evidence="1" id="KW-0812">Transmembrane</keyword>
<protein>
    <submittedName>
        <fullName evidence="2">Fungal pheromone mating factor STE2 GPCR-domain-containing protein</fullName>
    </submittedName>
</protein>
<dbReference type="PANTHER" id="PTHR28009:SF1">
    <property type="entry name" value="PHEROMONE ALPHA FACTOR RECEPTOR"/>
    <property type="match status" value="1"/>
</dbReference>
<dbReference type="CDD" id="cd14939">
    <property type="entry name" value="7tmD_STE2"/>
    <property type="match status" value="1"/>
</dbReference>
<evidence type="ECO:0000313" key="3">
    <source>
        <dbReference type="Proteomes" id="UP000326924"/>
    </source>
</evidence>
<dbReference type="GO" id="GO:0038038">
    <property type="term" value="C:G protein-coupled receptor homodimeric complex"/>
    <property type="evidence" value="ECO:0007669"/>
    <property type="project" value="TreeGrafter"/>
</dbReference>
<organism evidence="2 3">
    <name type="scientific">Sphaerosporella brunnea</name>
    <dbReference type="NCBI Taxonomy" id="1250544"/>
    <lineage>
        <taxon>Eukaryota</taxon>
        <taxon>Fungi</taxon>
        <taxon>Dikarya</taxon>
        <taxon>Ascomycota</taxon>
        <taxon>Pezizomycotina</taxon>
        <taxon>Pezizomycetes</taxon>
        <taxon>Pezizales</taxon>
        <taxon>Pyronemataceae</taxon>
        <taxon>Sphaerosporella</taxon>
    </lineage>
</organism>
<feature type="transmembrane region" description="Helical" evidence="1">
    <location>
        <begin position="242"/>
        <end position="262"/>
    </location>
</feature>
<gene>
    <name evidence="2" type="ORF">FN846DRAFT_569994</name>
</gene>
<dbReference type="GO" id="GO:0004932">
    <property type="term" value="F:mating-type factor pheromone receptor activity"/>
    <property type="evidence" value="ECO:0007669"/>
    <property type="project" value="InterPro"/>
</dbReference>
<feature type="transmembrane region" description="Helical" evidence="1">
    <location>
        <begin position="204"/>
        <end position="222"/>
    </location>
</feature>
<dbReference type="InParanoid" id="A0A5J5F2F6"/>
<feature type="transmembrane region" description="Helical" evidence="1">
    <location>
        <begin position="123"/>
        <end position="148"/>
    </location>
</feature>
<dbReference type="EMBL" id="VXIS01000050">
    <property type="protein sequence ID" value="KAA8910115.1"/>
    <property type="molecule type" value="Genomic_DNA"/>
</dbReference>
<reference evidence="2 3" key="1">
    <citation type="submission" date="2019-09" db="EMBL/GenBank/DDBJ databases">
        <title>Draft genome of the ectomycorrhizal ascomycete Sphaerosporella brunnea.</title>
        <authorList>
            <consortium name="DOE Joint Genome Institute"/>
            <person name="Benucci G.M."/>
            <person name="Marozzi G."/>
            <person name="Antonielli L."/>
            <person name="Sanchez S."/>
            <person name="Marco P."/>
            <person name="Wang X."/>
            <person name="Falini L.B."/>
            <person name="Barry K."/>
            <person name="Haridas S."/>
            <person name="Lipzen A."/>
            <person name="Labutti K."/>
            <person name="Grigoriev I.V."/>
            <person name="Murat C."/>
            <person name="Martin F."/>
            <person name="Albertini E."/>
            <person name="Donnini D."/>
            <person name="Bonito G."/>
        </authorList>
    </citation>
    <scope>NUCLEOTIDE SEQUENCE [LARGE SCALE GENOMIC DNA]</scope>
    <source>
        <strain evidence="2 3">Sb_GMNB300</strain>
    </source>
</reference>
<dbReference type="Gene3D" id="1.10.287.920">
    <property type="entry name" value="Pheromone alpha factor receptor"/>
    <property type="match status" value="1"/>
</dbReference>
<dbReference type="FunCoup" id="A0A5J5F2F6">
    <property type="interactions" value="67"/>
</dbReference>
<dbReference type="GO" id="GO:0000750">
    <property type="term" value="P:pheromone-dependent signal transduction involved in conjugation with cellular fusion"/>
    <property type="evidence" value="ECO:0007669"/>
    <property type="project" value="TreeGrafter"/>
</dbReference>
<dbReference type="OrthoDB" id="5402633at2759"/>
<feature type="transmembrane region" description="Helical" evidence="1">
    <location>
        <begin position="82"/>
        <end position="103"/>
    </location>
</feature>
<dbReference type="Proteomes" id="UP000326924">
    <property type="component" value="Unassembled WGS sequence"/>
</dbReference>
<feature type="transmembrane region" description="Helical" evidence="1">
    <location>
        <begin position="49"/>
        <end position="70"/>
    </location>
</feature>
<name>A0A5J5F2F6_9PEZI</name>
<accession>A0A5J5F2F6</accession>
<feature type="transmembrane region" description="Helical" evidence="1">
    <location>
        <begin position="160"/>
        <end position="184"/>
    </location>
</feature>
<feature type="transmembrane region" description="Helical" evidence="1">
    <location>
        <begin position="274"/>
        <end position="293"/>
    </location>
</feature>
<dbReference type="Pfam" id="PF02116">
    <property type="entry name" value="STE2"/>
    <property type="match status" value="1"/>
</dbReference>
<keyword evidence="3" id="KW-1185">Reference proteome</keyword>
<comment type="caution">
    <text evidence="2">The sequence shown here is derived from an EMBL/GenBank/DDBJ whole genome shotgun (WGS) entry which is preliminary data.</text>
</comment>
<dbReference type="PRINTS" id="PR00250">
    <property type="entry name" value="GPCRSTE2"/>
</dbReference>
<dbReference type="PANTHER" id="PTHR28009">
    <property type="entry name" value="PHEROMONE ALPHA FACTOR RECEPTOR"/>
    <property type="match status" value="1"/>
</dbReference>